<dbReference type="PROSITE" id="PS51257">
    <property type="entry name" value="PROKAR_LIPOPROTEIN"/>
    <property type="match status" value="1"/>
</dbReference>
<gene>
    <name evidence="3" type="ORF">SSRG_03918</name>
</gene>
<evidence type="ECO:0008006" key="5">
    <source>
        <dbReference type="Google" id="ProtNLM"/>
    </source>
</evidence>
<evidence type="ECO:0000313" key="4">
    <source>
        <dbReference type="Proteomes" id="UP000002968"/>
    </source>
</evidence>
<reference evidence="3" key="1">
    <citation type="submission" date="2009-02" db="EMBL/GenBank/DDBJ databases">
        <title>Annotation of Streptomyces griseoflavus strain Tu4000.</title>
        <authorList>
            <consortium name="The Broad Institute Genome Sequencing Platform"/>
            <consortium name="Broad Institute Microbial Sequencing Center"/>
            <person name="Fischbach M."/>
            <person name="Godfrey P."/>
            <person name="Ward D."/>
            <person name="Young S."/>
            <person name="Zeng Q."/>
            <person name="Koehrsen M."/>
            <person name="Alvarado L."/>
            <person name="Berlin A.M."/>
            <person name="Bochicchio J."/>
            <person name="Borenstein D."/>
            <person name="Chapman S.B."/>
            <person name="Chen Z."/>
            <person name="Engels R."/>
            <person name="Freedman E."/>
            <person name="Gellesch M."/>
            <person name="Goldberg J."/>
            <person name="Griggs A."/>
            <person name="Gujja S."/>
            <person name="Heilman E.R."/>
            <person name="Heiman D.I."/>
            <person name="Hepburn T.A."/>
            <person name="Howarth C."/>
            <person name="Jen D."/>
            <person name="Larson L."/>
            <person name="Lewis B."/>
            <person name="Mehta T."/>
            <person name="Park D."/>
            <person name="Pearson M."/>
            <person name="Richards J."/>
            <person name="Roberts A."/>
            <person name="Saif S."/>
            <person name="Shea T.D."/>
            <person name="Shenoy N."/>
            <person name="Sisk P."/>
            <person name="Stolte C."/>
            <person name="Sykes S.N."/>
            <person name="Thomson T."/>
            <person name="Walk T."/>
            <person name="White J."/>
            <person name="Yandava C."/>
            <person name="Straight P."/>
            <person name="Clardy J."/>
            <person name="Hung D."/>
            <person name="Kolter R."/>
            <person name="Mekalanos J."/>
            <person name="Walker S."/>
            <person name="Walsh C.T."/>
            <person name="Wieland-Brown L.C."/>
            <person name="Haas B."/>
            <person name="Nusbaum C."/>
            <person name="Birren B."/>
        </authorList>
    </citation>
    <scope>NUCLEOTIDE SEQUENCE [LARGE SCALE GENOMIC DNA]</scope>
    <source>
        <strain evidence="3">Tu4000</strain>
    </source>
</reference>
<dbReference type="Proteomes" id="UP000002968">
    <property type="component" value="Unassembled WGS sequence"/>
</dbReference>
<feature type="transmembrane region" description="Helical" evidence="2">
    <location>
        <begin position="455"/>
        <end position="474"/>
    </location>
</feature>
<proteinExistence type="predicted"/>
<accession>D9XY14</accession>
<dbReference type="AlphaFoldDB" id="D9XY14"/>
<keyword evidence="4" id="KW-1185">Reference proteome</keyword>
<organism evidence="3 4">
    <name type="scientific">Streptomyces griseoflavus Tu4000</name>
    <dbReference type="NCBI Taxonomy" id="467200"/>
    <lineage>
        <taxon>Bacteria</taxon>
        <taxon>Bacillati</taxon>
        <taxon>Actinomycetota</taxon>
        <taxon>Actinomycetes</taxon>
        <taxon>Kitasatosporales</taxon>
        <taxon>Streptomycetaceae</taxon>
        <taxon>Streptomyces</taxon>
    </lineage>
</organism>
<dbReference type="eggNOG" id="ENOG503426H">
    <property type="taxonomic scope" value="Bacteria"/>
</dbReference>
<dbReference type="EMBL" id="GG657758">
    <property type="protein sequence ID" value="EFL41114.1"/>
    <property type="molecule type" value="Genomic_DNA"/>
</dbReference>
<keyword evidence="2" id="KW-0472">Membrane</keyword>
<feature type="region of interest" description="Disordered" evidence="1">
    <location>
        <begin position="27"/>
        <end position="48"/>
    </location>
</feature>
<dbReference type="HOGENOM" id="CLU_056370_0_0_11"/>
<dbReference type="STRING" id="467200.SSRG_03918"/>
<feature type="compositionally biased region" description="Gly residues" evidence="1">
    <location>
        <begin position="390"/>
        <end position="428"/>
    </location>
</feature>
<keyword evidence="2" id="KW-1133">Transmembrane helix</keyword>
<evidence type="ECO:0000256" key="2">
    <source>
        <dbReference type="SAM" id="Phobius"/>
    </source>
</evidence>
<sequence>MGTRLHCIHQRAPLAGRYAGSIPATASCTGRGASQAPRPLASSVSRRSERQYNPVLPLVVQDMSWHPVPTRRTTLRQRIRPSAALVAAAGLGLAVPAVAAPVAVAEETGPALVVSALPDTAPAPGGMYEESVTITNKGTGAADGVTFRVRLTRGLDFPEPVEGCAYSTVGHQVRQALCEYDTVIEPGASFTAPVRFKALSKALMESVEYGTGPTGEAPGEGFDDSHRRLTLTADNSADLVAVGEETEGLAGDRQSFTVSLRNDGPGWVQDQESDDVPALLVTIPRGTVAVQVPEACAPFGVDGPSGPSQPGKPRYVCWPSDGTVDVGQTLSYTFLVAIDKDAQDPEGQVKATSVYDIAPAYDKNPANNTARIRIDLPSDYEPEPSPSQSTGGGAGGGNGDGDGDGDGGSGTGGGGNEPQGQAAGGSGTSGSVTHTSADPVAGGGLAHTGSDGAPLIAGIAAAAAAVGGLLVVAVRRRAAAKSS</sequence>
<protein>
    <recommendedName>
        <fullName evidence="5">Gram-positive cocci surface proteins LPxTG domain-containing protein</fullName>
    </recommendedName>
</protein>
<evidence type="ECO:0000256" key="1">
    <source>
        <dbReference type="SAM" id="MobiDB-lite"/>
    </source>
</evidence>
<feature type="region of interest" description="Disordered" evidence="1">
    <location>
        <begin position="376"/>
        <end position="452"/>
    </location>
</feature>
<evidence type="ECO:0000313" key="3">
    <source>
        <dbReference type="EMBL" id="EFL41114.1"/>
    </source>
</evidence>
<name>D9XY14_9ACTN</name>
<keyword evidence="2" id="KW-0812">Transmembrane</keyword>